<dbReference type="EMBL" id="PKGI01000051">
    <property type="protein sequence ID" value="PLA75742.1"/>
    <property type="molecule type" value="Genomic_DNA"/>
</dbReference>
<name>A0A2I2A8N4_9LACO</name>
<dbReference type="RefSeq" id="WP_101812336.1">
    <property type="nucleotide sequence ID" value="NZ_PKGI01000051.1"/>
</dbReference>
<sequence length="213" mass="24466">MKKKISAFVASTLIFVSVPYYSPIPNQIVSVQASVSKKTLLKRAKKLKFGMSFKKVKSIMGKPYKEYKDESGYWTLEYNKGAITFGFNENKKLNYANGAAPQIEKQGYAYASSQKEARKNKHDRLIGFAQSFGRKPFDTIQKMPSVYKTFEDNGYMYTLWNTGDLGILVRIDDTSNNVTKVFKYDKKADDKLGELLYTGRTIIQKEKRPVYNY</sequence>
<accession>A0A2I2A8N4</accession>
<dbReference type="Proteomes" id="UP000234579">
    <property type="component" value="Unassembled WGS sequence"/>
</dbReference>
<reference evidence="2" key="1">
    <citation type="submission" date="2017-12" db="EMBL/GenBank/DDBJ databases">
        <authorList>
            <person name="Christensen H."/>
        </authorList>
    </citation>
    <scope>NUCLEOTIDE SEQUENCE [LARGE SCALE GENOMIC DNA]</scope>
    <source>
        <strain evidence="2">268A</strain>
    </source>
</reference>
<comment type="caution">
    <text evidence="1">The sequence shown here is derived from an EMBL/GenBank/DDBJ whole genome shotgun (WGS) entry which is preliminary data.</text>
</comment>
<evidence type="ECO:0000313" key="2">
    <source>
        <dbReference type="Proteomes" id="UP000234579"/>
    </source>
</evidence>
<gene>
    <name evidence="1" type="ORF">CYR79_09660</name>
</gene>
<organism evidence="1 2">
    <name type="scientific">Ligilactobacillus agilis</name>
    <dbReference type="NCBI Taxonomy" id="1601"/>
    <lineage>
        <taxon>Bacteria</taxon>
        <taxon>Bacillati</taxon>
        <taxon>Bacillota</taxon>
        <taxon>Bacilli</taxon>
        <taxon>Lactobacillales</taxon>
        <taxon>Lactobacillaceae</taxon>
        <taxon>Ligilactobacillus</taxon>
    </lineage>
</organism>
<dbReference type="AlphaFoldDB" id="A0A2I2A8N4"/>
<evidence type="ECO:0000313" key="1">
    <source>
        <dbReference type="EMBL" id="PLA75742.1"/>
    </source>
</evidence>
<protein>
    <submittedName>
        <fullName evidence="1">Uncharacterized protein</fullName>
    </submittedName>
</protein>
<proteinExistence type="predicted"/>